<dbReference type="SUPFAM" id="SSF161098">
    <property type="entry name" value="MetI-like"/>
    <property type="match status" value="2"/>
</dbReference>
<keyword evidence="11" id="KW-1185">Reference proteome</keyword>
<evidence type="ECO:0000313" key="10">
    <source>
        <dbReference type="EMBL" id="ACB34420.1"/>
    </source>
</evidence>
<keyword evidence="3" id="KW-1003">Cell membrane</keyword>
<evidence type="ECO:0000256" key="6">
    <source>
        <dbReference type="ARBA" id="ARBA00022989"/>
    </source>
</evidence>
<keyword evidence="5 8" id="KW-0812">Transmembrane</keyword>
<dbReference type="Gene3D" id="1.10.3720.10">
    <property type="entry name" value="MetI-like"/>
    <property type="match status" value="2"/>
</dbReference>
<feature type="transmembrane region" description="Helical" evidence="8">
    <location>
        <begin position="545"/>
        <end position="566"/>
    </location>
</feature>
<feature type="transmembrane region" description="Helical" evidence="8">
    <location>
        <begin position="414"/>
        <end position="437"/>
    </location>
</feature>
<dbReference type="OrthoDB" id="7852521at2"/>
<dbReference type="AlphaFoldDB" id="B1Y2S8"/>
<feature type="transmembrane region" description="Helical" evidence="8">
    <location>
        <begin position="227"/>
        <end position="249"/>
    </location>
</feature>
<protein>
    <submittedName>
        <fullName evidence="10">Binding-protein-dependent transport systems inner membrane component</fullName>
    </submittedName>
</protein>
<dbReference type="InterPro" id="IPR035906">
    <property type="entry name" value="MetI-like_sf"/>
</dbReference>
<comment type="subcellular location">
    <subcellularLocation>
        <location evidence="1">Cell inner membrane</location>
        <topology evidence="1">Multi-pass membrane protein</topology>
    </subcellularLocation>
    <subcellularLocation>
        <location evidence="8">Cell membrane</location>
        <topology evidence="8">Multi-pass membrane protein</topology>
    </subcellularLocation>
</comment>
<evidence type="ECO:0000256" key="4">
    <source>
        <dbReference type="ARBA" id="ARBA00022519"/>
    </source>
</evidence>
<feature type="transmembrane region" description="Helical" evidence="8">
    <location>
        <begin position="269"/>
        <end position="294"/>
    </location>
</feature>
<keyword evidence="2 8" id="KW-0813">Transport</keyword>
<evidence type="ECO:0000259" key="9">
    <source>
        <dbReference type="PROSITE" id="PS50928"/>
    </source>
</evidence>
<feature type="transmembrane region" description="Helical" evidence="8">
    <location>
        <begin position="167"/>
        <end position="190"/>
    </location>
</feature>
<dbReference type="EMBL" id="CP001013">
    <property type="protein sequence ID" value="ACB34420.1"/>
    <property type="molecule type" value="Genomic_DNA"/>
</dbReference>
<dbReference type="STRING" id="395495.Lcho_2154"/>
<dbReference type="HOGENOM" id="CLU_026097_0_0_4"/>
<feature type="transmembrane region" description="Helical" evidence="8">
    <location>
        <begin position="22"/>
        <end position="47"/>
    </location>
</feature>
<evidence type="ECO:0000256" key="8">
    <source>
        <dbReference type="RuleBase" id="RU363032"/>
    </source>
</evidence>
<dbReference type="PROSITE" id="PS50928">
    <property type="entry name" value="ABC_TM1"/>
    <property type="match status" value="2"/>
</dbReference>
<evidence type="ECO:0000313" key="11">
    <source>
        <dbReference type="Proteomes" id="UP000001693"/>
    </source>
</evidence>
<feature type="transmembrane region" description="Helical" evidence="8">
    <location>
        <begin position="84"/>
        <end position="105"/>
    </location>
</feature>
<evidence type="ECO:0000256" key="7">
    <source>
        <dbReference type="ARBA" id="ARBA00023136"/>
    </source>
</evidence>
<evidence type="ECO:0000256" key="1">
    <source>
        <dbReference type="ARBA" id="ARBA00004429"/>
    </source>
</evidence>
<feature type="transmembrane region" description="Helical" evidence="8">
    <location>
        <begin position="443"/>
        <end position="463"/>
    </location>
</feature>
<keyword evidence="7 8" id="KW-0472">Membrane</keyword>
<gene>
    <name evidence="10" type="ordered locus">Lcho_2154</name>
</gene>
<feature type="domain" description="ABC transmembrane type-1" evidence="9">
    <location>
        <begin position="79"/>
        <end position="292"/>
    </location>
</feature>
<dbReference type="KEGG" id="lch:Lcho_2154"/>
<comment type="similarity">
    <text evidence="8">Belongs to the binding-protein-dependent transport system permease family.</text>
</comment>
<feature type="transmembrane region" description="Helical" evidence="8">
    <location>
        <begin position="126"/>
        <end position="147"/>
    </location>
</feature>
<reference evidence="10 11" key="1">
    <citation type="submission" date="2008-03" db="EMBL/GenBank/DDBJ databases">
        <title>Complete sequence of Leptothrix cholodnii SP-6.</title>
        <authorList>
            <consortium name="US DOE Joint Genome Institute"/>
            <person name="Copeland A."/>
            <person name="Lucas S."/>
            <person name="Lapidus A."/>
            <person name="Glavina del Rio T."/>
            <person name="Dalin E."/>
            <person name="Tice H."/>
            <person name="Bruce D."/>
            <person name="Goodwin L."/>
            <person name="Pitluck S."/>
            <person name="Chertkov O."/>
            <person name="Brettin T."/>
            <person name="Detter J.C."/>
            <person name="Han C."/>
            <person name="Kuske C.R."/>
            <person name="Schmutz J."/>
            <person name="Larimer F."/>
            <person name="Land M."/>
            <person name="Hauser L."/>
            <person name="Kyrpides N."/>
            <person name="Lykidis A."/>
            <person name="Emerson D."/>
            <person name="Richardson P."/>
        </authorList>
    </citation>
    <scope>NUCLEOTIDE SEQUENCE [LARGE SCALE GENOMIC DNA]</scope>
    <source>
        <strain evidence="11">ATCC 51168 / LMG 8142 / SP-6</strain>
    </source>
</reference>
<keyword evidence="4" id="KW-0997">Cell inner membrane</keyword>
<accession>B1Y2S8</accession>
<sequence length="578" mass="61410">MAEALHPLSVESSRPRPHGSRWLALAPALTLTAFTLPIAAGLLGTLLPAFGYLPALGGEGLGLAPWRSLFEAPGFATALRSTLVTGWLASGLAVLLAVCIVAYLHPRRRARRLGEAMAPMLAMPHSALAIGLAFLIAPSGWLVRWVSPGLSGWELPPDVSTVGHPSGWPLVLALLLKEVPYLVLMLLAALNQVNAQAHVTAARALGYGPVQAWLAVVLPQVWAQIRLPVYAVLAFSLSVVDVALVLGPGNPPTLAVLAVRWFADPDPQWIFPASAAATLLLGVVAGSIGAWHLAERAGLRWLRERQARGVRSRASHALASAATAIGAVLLAAAVLSMLGLALWSAARSWRFPAAWPTDWTFANWQQQASSLIGPALTTLGVGAASTLIALLLVLACLENEARAPGRRPSRSLWLLYLPLLVPQVAFLFGLQVLLVRLGADGTLAAVIGAHLVFVLPYLFLSLADPWRALDPRYSRAAASLGASRWRVFWRIKLPILLKPILMACAVAFAVSVGQYLPTLFAGSGRVATLTTEAVTLAGGADRRVIGTWALLQAAFPLVAFWAAAALPRLIYRHRKGLV</sequence>
<dbReference type="InterPro" id="IPR000515">
    <property type="entry name" value="MetI-like"/>
</dbReference>
<evidence type="ECO:0000256" key="5">
    <source>
        <dbReference type="ARBA" id="ARBA00022692"/>
    </source>
</evidence>
<proteinExistence type="inferred from homology"/>
<dbReference type="CDD" id="cd06261">
    <property type="entry name" value="TM_PBP2"/>
    <property type="match status" value="2"/>
</dbReference>
<evidence type="ECO:0000256" key="2">
    <source>
        <dbReference type="ARBA" id="ARBA00022448"/>
    </source>
</evidence>
<dbReference type="RefSeq" id="WP_012347180.1">
    <property type="nucleotide sequence ID" value="NC_010524.1"/>
</dbReference>
<dbReference type="GO" id="GO:0005886">
    <property type="term" value="C:plasma membrane"/>
    <property type="evidence" value="ECO:0007669"/>
    <property type="project" value="UniProtKB-SubCell"/>
</dbReference>
<dbReference type="Pfam" id="PF00528">
    <property type="entry name" value="BPD_transp_1"/>
    <property type="match status" value="1"/>
</dbReference>
<name>B1Y2S8_LEPCP</name>
<feature type="transmembrane region" description="Helical" evidence="8">
    <location>
        <begin position="371"/>
        <end position="394"/>
    </location>
</feature>
<dbReference type="GO" id="GO:0055085">
    <property type="term" value="P:transmembrane transport"/>
    <property type="evidence" value="ECO:0007669"/>
    <property type="project" value="InterPro"/>
</dbReference>
<feature type="domain" description="ABC transmembrane type-1" evidence="9">
    <location>
        <begin position="375"/>
        <end position="563"/>
    </location>
</feature>
<feature type="transmembrane region" description="Helical" evidence="8">
    <location>
        <begin position="495"/>
        <end position="516"/>
    </location>
</feature>
<feature type="transmembrane region" description="Helical" evidence="8">
    <location>
        <begin position="315"/>
        <end position="343"/>
    </location>
</feature>
<dbReference type="PANTHER" id="PTHR43357:SF4">
    <property type="entry name" value="INNER MEMBRANE ABC TRANSPORTER PERMEASE PROTEIN YDCV"/>
    <property type="match status" value="1"/>
</dbReference>
<dbReference type="PANTHER" id="PTHR43357">
    <property type="entry name" value="INNER MEMBRANE ABC TRANSPORTER PERMEASE PROTEIN YDCV"/>
    <property type="match status" value="1"/>
</dbReference>
<evidence type="ECO:0000256" key="3">
    <source>
        <dbReference type="ARBA" id="ARBA00022475"/>
    </source>
</evidence>
<organism evidence="10 11">
    <name type="scientific">Leptothrix cholodnii (strain ATCC 51168 / LMG 8142 / SP-6)</name>
    <name type="common">Leptothrix discophora (strain SP-6)</name>
    <dbReference type="NCBI Taxonomy" id="395495"/>
    <lineage>
        <taxon>Bacteria</taxon>
        <taxon>Pseudomonadati</taxon>
        <taxon>Pseudomonadota</taxon>
        <taxon>Betaproteobacteria</taxon>
        <taxon>Burkholderiales</taxon>
        <taxon>Sphaerotilaceae</taxon>
        <taxon>Leptothrix</taxon>
    </lineage>
</organism>
<dbReference type="Proteomes" id="UP000001693">
    <property type="component" value="Chromosome"/>
</dbReference>
<dbReference type="eggNOG" id="COG4135">
    <property type="taxonomic scope" value="Bacteria"/>
</dbReference>
<keyword evidence="6 8" id="KW-1133">Transmembrane helix</keyword>